<keyword evidence="5" id="KW-1185">Reference proteome</keyword>
<dbReference type="AlphaFoldDB" id="A0AAF3J1G0"/>
<sequence length="503" mass="57001">MESSRESTSKLDLAQNCDHEIKENFESKSEKKKSSSENLVSWTSALFPSLLILYLSFYSLYKTQRTESIDDAKCYATCRISIAESIPTNVSFPGARIPESTFEAWSRIIERAEKELVIAAYKSSLQGRHVLSDPHDFHFANEGDAIFEQLKEKGNVIKIGMVESFPPKDKGDNEDGNILEDLGLIERRKLEMKRLTRRDGKMHSKFLLADDRHFYLGSANLDWRSLNQKMELGFVVEDCPCLGKDLRSIYDTYWELAVGHSNTQLAKYNSENPLKLSIDGAETQAYIASSPKPLNAAGRTWDLEALIEILDSAKQFAYVHVMDYHPLFVYRKPRELWPTLDDALRRAIARGVHVRILSAAIHHPELGIRFLKALQDLDGINSNGSVQVKIFKVPPPSETEAAVIVRDRRTHNKVVVTEGAAVVGTSNWSGDYFEGGTTGTALVVKQNGSKRPLVSQLASVFERNWDSEYAHPVVDYFEYCIRQRTASYCESVKDPKLFDNRKY</sequence>
<feature type="compositionally biased region" description="Basic and acidic residues" evidence="2">
    <location>
        <begin position="17"/>
        <end position="29"/>
    </location>
</feature>
<evidence type="ECO:0000256" key="2">
    <source>
        <dbReference type="SAM" id="MobiDB-lite"/>
    </source>
</evidence>
<dbReference type="SMART" id="SM00155">
    <property type="entry name" value="PLDc"/>
    <property type="match status" value="2"/>
</dbReference>
<evidence type="ECO:0000256" key="1">
    <source>
        <dbReference type="ARBA" id="ARBA00008664"/>
    </source>
</evidence>
<organism evidence="5 6">
    <name type="scientific">Mesorhabditis belari</name>
    <dbReference type="NCBI Taxonomy" id="2138241"/>
    <lineage>
        <taxon>Eukaryota</taxon>
        <taxon>Metazoa</taxon>
        <taxon>Ecdysozoa</taxon>
        <taxon>Nematoda</taxon>
        <taxon>Chromadorea</taxon>
        <taxon>Rhabditida</taxon>
        <taxon>Rhabditina</taxon>
        <taxon>Rhabditomorpha</taxon>
        <taxon>Rhabditoidea</taxon>
        <taxon>Rhabditidae</taxon>
        <taxon>Mesorhabditinae</taxon>
        <taxon>Mesorhabditis</taxon>
    </lineage>
</organism>
<feature type="transmembrane region" description="Helical" evidence="3">
    <location>
        <begin position="39"/>
        <end position="61"/>
    </location>
</feature>
<dbReference type="Proteomes" id="UP000887575">
    <property type="component" value="Unassembled WGS sequence"/>
</dbReference>
<name>A0AAF3J1G0_9BILA</name>
<dbReference type="InterPro" id="IPR032803">
    <property type="entry name" value="PLDc_3"/>
</dbReference>
<dbReference type="PANTHER" id="PTHR10185:SF25">
    <property type="entry name" value="PLD PHOSPHODIESTERASE DOMAIN-CONTAINING PROTEIN"/>
    <property type="match status" value="1"/>
</dbReference>
<feature type="region of interest" description="Disordered" evidence="2">
    <location>
        <begin position="1"/>
        <end position="29"/>
    </location>
</feature>
<dbReference type="SUPFAM" id="SSF56024">
    <property type="entry name" value="Phospholipase D/nuclease"/>
    <property type="match status" value="2"/>
</dbReference>
<evidence type="ECO:0000313" key="5">
    <source>
        <dbReference type="Proteomes" id="UP000887575"/>
    </source>
</evidence>
<dbReference type="Gene3D" id="3.30.870.10">
    <property type="entry name" value="Endonuclease Chain A"/>
    <property type="match status" value="2"/>
</dbReference>
<feature type="domain" description="PLD phosphodiesterase" evidence="4">
    <location>
        <begin position="198"/>
        <end position="225"/>
    </location>
</feature>
<dbReference type="Pfam" id="PF13918">
    <property type="entry name" value="PLDc_3"/>
    <property type="match status" value="1"/>
</dbReference>
<dbReference type="CDD" id="cd09107">
    <property type="entry name" value="PLDc_vPLD3_4_5_like_2"/>
    <property type="match status" value="1"/>
</dbReference>
<dbReference type="PANTHER" id="PTHR10185">
    <property type="entry name" value="PHOSPHOLIPASE D - RELATED"/>
    <property type="match status" value="1"/>
</dbReference>
<dbReference type="WBParaSite" id="MBELARI_LOCUS10235">
    <property type="protein sequence ID" value="MBELARI_LOCUS10235"/>
    <property type="gene ID" value="MBELARI_LOCUS10235"/>
</dbReference>
<comment type="similarity">
    <text evidence="1">Belongs to the phospholipase D family.</text>
</comment>
<feature type="domain" description="PLD phosphodiesterase" evidence="4">
    <location>
        <begin position="406"/>
        <end position="432"/>
    </location>
</feature>
<dbReference type="GO" id="GO:0003824">
    <property type="term" value="F:catalytic activity"/>
    <property type="evidence" value="ECO:0007669"/>
    <property type="project" value="InterPro"/>
</dbReference>
<dbReference type="InterPro" id="IPR050874">
    <property type="entry name" value="Diverse_PLD-related"/>
</dbReference>
<dbReference type="PROSITE" id="PS50035">
    <property type="entry name" value="PLD"/>
    <property type="match status" value="2"/>
</dbReference>
<protein>
    <submittedName>
        <fullName evidence="6">PLD phosphodiesterase domain-containing protein</fullName>
    </submittedName>
</protein>
<evidence type="ECO:0000313" key="6">
    <source>
        <dbReference type="WBParaSite" id="MBELARI_LOCUS10235"/>
    </source>
</evidence>
<evidence type="ECO:0000259" key="4">
    <source>
        <dbReference type="PROSITE" id="PS50035"/>
    </source>
</evidence>
<keyword evidence="3" id="KW-1133">Transmembrane helix</keyword>
<proteinExistence type="inferred from homology"/>
<keyword evidence="3" id="KW-0472">Membrane</keyword>
<evidence type="ECO:0000256" key="3">
    <source>
        <dbReference type="SAM" id="Phobius"/>
    </source>
</evidence>
<keyword evidence="3" id="KW-0812">Transmembrane</keyword>
<reference evidence="6" key="1">
    <citation type="submission" date="2024-02" db="UniProtKB">
        <authorList>
            <consortium name="WormBaseParasite"/>
        </authorList>
    </citation>
    <scope>IDENTIFICATION</scope>
</reference>
<dbReference type="InterPro" id="IPR001736">
    <property type="entry name" value="PLipase_D/transphosphatidylase"/>
</dbReference>
<dbReference type="CDD" id="cd09106">
    <property type="entry name" value="PLDc_vPLD3_4_5_like_1"/>
    <property type="match status" value="1"/>
</dbReference>
<accession>A0AAF3J1G0</accession>